<dbReference type="PANTHER" id="PTHR20974:SF0">
    <property type="entry name" value="UPF0585 PROTEIN CG18661"/>
    <property type="match status" value="1"/>
</dbReference>
<dbReference type="PANTHER" id="PTHR20974">
    <property type="entry name" value="UPF0585 PROTEIN CG18661"/>
    <property type="match status" value="1"/>
</dbReference>
<dbReference type="InterPro" id="IPR029063">
    <property type="entry name" value="SAM-dependent_MTases_sf"/>
</dbReference>
<dbReference type="GO" id="GO:0032259">
    <property type="term" value="P:methylation"/>
    <property type="evidence" value="ECO:0007669"/>
    <property type="project" value="UniProtKB-KW"/>
</dbReference>
<gene>
    <name evidence="1" type="ORF">AOT14_03820</name>
</gene>
<organism evidence="1 2">
    <name type="scientific">Stenotrophomonas acidaminiphila</name>
    <dbReference type="NCBI Taxonomy" id="128780"/>
    <lineage>
        <taxon>Bacteria</taxon>
        <taxon>Pseudomonadati</taxon>
        <taxon>Pseudomonadota</taxon>
        <taxon>Gammaproteobacteria</taxon>
        <taxon>Lysobacterales</taxon>
        <taxon>Lysobacteraceae</taxon>
        <taxon>Stenotrophomonas</taxon>
    </lineage>
</organism>
<dbReference type="Proteomes" id="UP000061010">
    <property type="component" value="Chromosome"/>
</dbReference>
<dbReference type="InterPro" id="IPR010342">
    <property type="entry name" value="DUF938"/>
</dbReference>
<sequence length="201" mass="21724">MTAKPHAASCDRNREPILAVLRRHLGDARSVLEIGSGTGQHAVYFAAAMPWLRWQASDHRDHLPGIGQWLEAAALANTPAALELQAVADGVAGFDAVFTANTLHIMGWDQVQALFAGLPALLAPGARFIAYGPFNYGGDFSSDSNRVFDGWLKARDPRSGIRDFEAIDALARAQGLELREDAAMPANNRTLVWQRAPLPNG</sequence>
<dbReference type="EMBL" id="CP012900">
    <property type="protein sequence ID" value="ALJ26834.1"/>
    <property type="molecule type" value="Genomic_DNA"/>
</dbReference>
<dbReference type="SUPFAM" id="SSF53335">
    <property type="entry name" value="S-adenosyl-L-methionine-dependent methyltransferases"/>
    <property type="match status" value="1"/>
</dbReference>
<dbReference type="Gene3D" id="3.40.50.150">
    <property type="entry name" value="Vaccinia Virus protein VP39"/>
    <property type="match status" value="1"/>
</dbReference>
<dbReference type="PATRIC" id="fig|128780.6.peg.388"/>
<dbReference type="AlphaFoldDB" id="A0A0S1AVN1"/>
<accession>A0A0S1AVN1</accession>
<keyword evidence="1" id="KW-0808">Transferase</keyword>
<evidence type="ECO:0000313" key="1">
    <source>
        <dbReference type="EMBL" id="ALJ26834.1"/>
    </source>
</evidence>
<evidence type="ECO:0000313" key="2">
    <source>
        <dbReference type="Proteomes" id="UP000061010"/>
    </source>
</evidence>
<keyword evidence="2" id="KW-1185">Reference proteome</keyword>
<dbReference type="GO" id="GO:0008168">
    <property type="term" value="F:methyltransferase activity"/>
    <property type="evidence" value="ECO:0007669"/>
    <property type="project" value="UniProtKB-KW"/>
</dbReference>
<dbReference type="Pfam" id="PF06080">
    <property type="entry name" value="DUF938"/>
    <property type="match status" value="1"/>
</dbReference>
<proteinExistence type="predicted"/>
<reference evidence="1 2" key="1">
    <citation type="journal article" date="2015" name="Genome Announc.">
        <title>Complete Genome Sequencing of Stenotrophomonas acidaminiphila ZAC14D2_NAIMI4_2, a Multidrug-Resistant Strain Isolated from Sediments of a Polluted River in Mexico, Uncovers New Antibiotic Resistance Genes and a Novel Class-II Lasso Peptide Biosynthesis Gene Cluster.</title>
        <authorList>
            <person name="Vinuesa P."/>
            <person name="Ochoa-Sanchez L.E."/>
        </authorList>
    </citation>
    <scope>NUCLEOTIDE SEQUENCE [LARGE SCALE GENOMIC DNA]</scope>
    <source>
        <strain evidence="1 2">ZAC14D2_NAIMI4_2</strain>
    </source>
</reference>
<name>A0A0S1AVN1_9GAMM</name>
<dbReference type="KEGG" id="sacz:AOT14_03820"/>
<keyword evidence="1" id="KW-0489">Methyltransferase</keyword>
<dbReference type="OrthoDB" id="5563826at2"/>
<protein>
    <submittedName>
        <fullName evidence="1">Methylase</fullName>
    </submittedName>
</protein>